<keyword evidence="5" id="KW-1185">Reference proteome</keyword>
<evidence type="ECO:0000259" key="3">
    <source>
        <dbReference type="PROSITE" id="PS50835"/>
    </source>
</evidence>
<feature type="non-terminal residue" evidence="4">
    <location>
        <position position="660"/>
    </location>
</feature>
<dbReference type="Pfam" id="PF13927">
    <property type="entry name" value="Ig_3"/>
    <property type="match status" value="3"/>
</dbReference>
<dbReference type="InterPro" id="IPR007110">
    <property type="entry name" value="Ig-like_dom"/>
</dbReference>
<protein>
    <recommendedName>
        <fullName evidence="3">Ig-like domain-containing protein</fullName>
    </recommendedName>
</protein>
<gene>
    <name evidence="4" type="ORF">J437_LFUL006385</name>
</gene>
<evidence type="ECO:0000313" key="5">
    <source>
        <dbReference type="Proteomes" id="UP000792457"/>
    </source>
</evidence>
<dbReference type="GO" id="GO:0005886">
    <property type="term" value="C:plasma membrane"/>
    <property type="evidence" value="ECO:0007669"/>
    <property type="project" value="TreeGrafter"/>
</dbReference>
<feature type="non-terminal residue" evidence="4">
    <location>
        <position position="1"/>
    </location>
</feature>
<keyword evidence="1" id="KW-1015">Disulfide bond</keyword>
<organism evidence="4 5">
    <name type="scientific">Ladona fulva</name>
    <name type="common">Scarce chaser dragonfly</name>
    <name type="synonym">Libellula fulva</name>
    <dbReference type="NCBI Taxonomy" id="123851"/>
    <lineage>
        <taxon>Eukaryota</taxon>
        <taxon>Metazoa</taxon>
        <taxon>Ecdysozoa</taxon>
        <taxon>Arthropoda</taxon>
        <taxon>Hexapoda</taxon>
        <taxon>Insecta</taxon>
        <taxon>Pterygota</taxon>
        <taxon>Palaeoptera</taxon>
        <taxon>Odonata</taxon>
        <taxon>Epiprocta</taxon>
        <taxon>Anisoptera</taxon>
        <taxon>Libelluloidea</taxon>
        <taxon>Libellulidae</taxon>
        <taxon>Ladona</taxon>
    </lineage>
</organism>
<dbReference type="SMART" id="SM00406">
    <property type="entry name" value="IGv"/>
    <property type="match status" value="4"/>
</dbReference>
<reference evidence="4" key="2">
    <citation type="submission" date="2017-10" db="EMBL/GenBank/DDBJ databases">
        <title>Ladona fulva Genome sequencing and assembly.</title>
        <authorList>
            <person name="Murali S."/>
            <person name="Richards S."/>
            <person name="Bandaranaike D."/>
            <person name="Bellair M."/>
            <person name="Blankenburg K."/>
            <person name="Chao H."/>
            <person name="Dinh H."/>
            <person name="Doddapaneni H."/>
            <person name="Dugan-Rocha S."/>
            <person name="Elkadiri S."/>
            <person name="Gnanaolivu R."/>
            <person name="Hernandez B."/>
            <person name="Skinner E."/>
            <person name="Javaid M."/>
            <person name="Lee S."/>
            <person name="Li M."/>
            <person name="Ming W."/>
            <person name="Munidasa M."/>
            <person name="Muniz J."/>
            <person name="Nguyen L."/>
            <person name="Hughes D."/>
            <person name="Osuji N."/>
            <person name="Pu L.-L."/>
            <person name="Puazo M."/>
            <person name="Qu C."/>
            <person name="Quiroz J."/>
            <person name="Raj R."/>
            <person name="Weissenberger G."/>
            <person name="Xin Y."/>
            <person name="Zou X."/>
            <person name="Han Y."/>
            <person name="Worley K."/>
            <person name="Muzny D."/>
            <person name="Gibbs R."/>
        </authorList>
    </citation>
    <scope>NUCLEOTIDE SEQUENCE</scope>
    <source>
        <strain evidence="4">Sampled in the wild</strain>
    </source>
</reference>
<dbReference type="PANTHER" id="PTHR10075">
    <property type="entry name" value="BASIGIN RELATED"/>
    <property type="match status" value="1"/>
</dbReference>
<dbReference type="Proteomes" id="UP000792457">
    <property type="component" value="Unassembled WGS sequence"/>
</dbReference>
<evidence type="ECO:0000256" key="2">
    <source>
        <dbReference type="ARBA" id="ARBA00023319"/>
    </source>
</evidence>
<evidence type="ECO:0000313" key="4">
    <source>
        <dbReference type="EMBL" id="KAG8226078.1"/>
    </source>
</evidence>
<dbReference type="InterPro" id="IPR003599">
    <property type="entry name" value="Ig_sub"/>
</dbReference>
<feature type="domain" description="Ig-like" evidence="3">
    <location>
        <begin position="100"/>
        <end position="184"/>
    </location>
</feature>
<dbReference type="GO" id="GO:0098632">
    <property type="term" value="F:cell-cell adhesion mediator activity"/>
    <property type="evidence" value="ECO:0007669"/>
    <property type="project" value="TreeGrafter"/>
</dbReference>
<evidence type="ECO:0000256" key="1">
    <source>
        <dbReference type="ARBA" id="ARBA00023157"/>
    </source>
</evidence>
<accession>A0A8K0K4Y9</accession>
<reference evidence="4" key="1">
    <citation type="submission" date="2013-04" db="EMBL/GenBank/DDBJ databases">
        <authorList>
            <person name="Qu J."/>
            <person name="Murali S.C."/>
            <person name="Bandaranaike D."/>
            <person name="Bellair M."/>
            <person name="Blankenburg K."/>
            <person name="Chao H."/>
            <person name="Dinh H."/>
            <person name="Doddapaneni H."/>
            <person name="Downs B."/>
            <person name="Dugan-Rocha S."/>
            <person name="Elkadiri S."/>
            <person name="Gnanaolivu R.D."/>
            <person name="Hernandez B."/>
            <person name="Javaid M."/>
            <person name="Jayaseelan J.C."/>
            <person name="Lee S."/>
            <person name="Li M."/>
            <person name="Ming W."/>
            <person name="Munidasa M."/>
            <person name="Muniz J."/>
            <person name="Nguyen L."/>
            <person name="Ongeri F."/>
            <person name="Osuji N."/>
            <person name="Pu L.-L."/>
            <person name="Puazo M."/>
            <person name="Qu C."/>
            <person name="Quiroz J."/>
            <person name="Raj R."/>
            <person name="Weissenberger G."/>
            <person name="Xin Y."/>
            <person name="Zou X."/>
            <person name="Han Y."/>
            <person name="Richards S."/>
            <person name="Worley K."/>
            <person name="Muzny D."/>
            <person name="Gibbs R."/>
        </authorList>
    </citation>
    <scope>NUCLEOTIDE SEQUENCE</scope>
    <source>
        <strain evidence="4">Sampled in the wild</strain>
    </source>
</reference>
<dbReference type="PANTHER" id="PTHR10075:SF100">
    <property type="entry name" value="FASCICLIN-2"/>
    <property type="match status" value="1"/>
</dbReference>
<dbReference type="GO" id="GO:0007156">
    <property type="term" value="P:homophilic cell adhesion via plasma membrane adhesion molecules"/>
    <property type="evidence" value="ECO:0007669"/>
    <property type="project" value="TreeGrafter"/>
</dbReference>
<dbReference type="EMBL" id="KZ308266">
    <property type="protein sequence ID" value="KAG8226078.1"/>
    <property type="molecule type" value="Genomic_DNA"/>
</dbReference>
<dbReference type="CDD" id="cd00096">
    <property type="entry name" value="Ig"/>
    <property type="match status" value="3"/>
</dbReference>
<dbReference type="GO" id="GO:0070593">
    <property type="term" value="P:dendrite self-avoidance"/>
    <property type="evidence" value="ECO:0007669"/>
    <property type="project" value="TreeGrafter"/>
</dbReference>
<dbReference type="AlphaFoldDB" id="A0A8K0K4Y9"/>
<dbReference type="SMART" id="SM00409">
    <property type="entry name" value="IG"/>
    <property type="match status" value="6"/>
</dbReference>
<dbReference type="SUPFAM" id="SSF48726">
    <property type="entry name" value="Immunoglobulin"/>
    <property type="match status" value="7"/>
</dbReference>
<dbReference type="Pfam" id="PF07679">
    <property type="entry name" value="I-set"/>
    <property type="match status" value="4"/>
</dbReference>
<comment type="caution">
    <text evidence="4">The sequence shown here is derived from an EMBL/GenBank/DDBJ whole genome shotgun (WGS) entry which is preliminary data.</text>
</comment>
<feature type="domain" description="Ig-like" evidence="3">
    <location>
        <begin position="190"/>
        <end position="271"/>
    </location>
</feature>
<dbReference type="InterPro" id="IPR013098">
    <property type="entry name" value="Ig_I-set"/>
</dbReference>
<dbReference type="OrthoDB" id="5985519at2759"/>
<dbReference type="InterPro" id="IPR013783">
    <property type="entry name" value="Ig-like_fold"/>
</dbReference>
<dbReference type="GO" id="GO:0007411">
    <property type="term" value="P:axon guidance"/>
    <property type="evidence" value="ECO:0007669"/>
    <property type="project" value="TreeGrafter"/>
</dbReference>
<dbReference type="InterPro" id="IPR003598">
    <property type="entry name" value="Ig_sub2"/>
</dbReference>
<feature type="domain" description="Ig-like" evidence="3">
    <location>
        <begin position="478"/>
        <end position="565"/>
    </location>
</feature>
<keyword evidence="2" id="KW-0393">Immunoglobulin domain</keyword>
<feature type="domain" description="Ig-like" evidence="3">
    <location>
        <begin position="383"/>
        <end position="471"/>
    </location>
</feature>
<dbReference type="PROSITE" id="PS50835">
    <property type="entry name" value="IG_LIKE"/>
    <property type="match status" value="7"/>
</dbReference>
<feature type="domain" description="Ig-like" evidence="3">
    <location>
        <begin position="582"/>
        <end position="660"/>
    </location>
</feature>
<name>A0A8K0K4Y9_LADFU</name>
<dbReference type="FunFam" id="2.60.40.10:FF:000032">
    <property type="entry name" value="palladin isoform X1"/>
    <property type="match status" value="1"/>
</dbReference>
<dbReference type="InterPro" id="IPR013106">
    <property type="entry name" value="Ig_V-set"/>
</dbReference>
<sequence>PPEIDEAAYPNISVQENNNAVLDCTVKSDTNYEVEWFREDGGKIERLSSSHNNGKFQLLQNNSLLILSSNEEDSGSYICRATNLAGDSNKKVQLMVISPPKLITDPEGEFYFQDGENIKIECKSVGNTNANLSWEFNSLIAEQFYETSDDQSKILSIPNADKRWEGTYICVAVNEAGKAHKEVMGIYLEPPIAEPLDMYMAIKEGDEAVLECSVSGKPKPSISWFHNKNLLENTEKYKVSQDGLSLRVFDFSSTDEGSYECIARGPKETESKGAFQVILGTPPKPKHMPSDSTINLWGEGWFPCAAETENNEILYPELRAHISWRKATGIPLDPKRHKVLESGVLHISNADIADEGVYICSMENDFGKTEIEMDLELTGFTPPIIIGMPEPYLEVPENNSLILDCFVVTDLNYDVQWIHDHEGIQDVPQYDYITGRIQLLENNSLAISSITKKDSGKYICSATNRVQQEIKGIYIEPPEIKSENEHIAAKPDGTAEMKCIASGYPAPEIYWYHKDQILNNSEKYKITADGSSLKVLDLKAEDEGSYVCTAVGPRNTNSSTSIELILAGTTNKEIEINVISPPSIMAFPEDKFYFLNGDSININCTLNNDEPANIFWELNGVRIEQFSNAENNVSKILSISEANKDWEGIFMCIAINDAGK</sequence>
<proteinExistence type="predicted"/>
<dbReference type="SMART" id="SM00408">
    <property type="entry name" value="IGc2"/>
    <property type="match status" value="7"/>
</dbReference>
<feature type="domain" description="Ig-like" evidence="3">
    <location>
        <begin position="283"/>
        <end position="378"/>
    </location>
</feature>
<dbReference type="InterPro" id="IPR036179">
    <property type="entry name" value="Ig-like_dom_sf"/>
</dbReference>
<feature type="domain" description="Ig-like" evidence="3">
    <location>
        <begin position="2"/>
        <end position="98"/>
    </location>
</feature>
<dbReference type="GO" id="GO:0030424">
    <property type="term" value="C:axon"/>
    <property type="evidence" value="ECO:0007669"/>
    <property type="project" value="TreeGrafter"/>
</dbReference>
<dbReference type="Gene3D" id="2.60.40.10">
    <property type="entry name" value="Immunoglobulins"/>
    <property type="match status" value="7"/>
</dbReference>